<feature type="region of interest" description="Disordered" evidence="2">
    <location>
        <begin position="335"/>
        <end position="356"/>
    </location>
</feature>
<accession>H3C2R6</accession>
<feature type="region of interest" description="Disordered" evidence="2">
    <location>
        <begin position="746"/>
        <end position="779"/>
    </location>
</feature>
<sequence>MFAGLMGIECHSSSARHRCGVAEGGRASGTAGGSARKRLHRRPGYTRAEQSRLHAGQEREEEEEEEEKDAGRTFGTGKSGLGADVSQAHPAQRMSGTPAGKLSSQQEPDGPPCGSWKAPSLLRHPSSSSPGRGGKETFTSSFSFIQQSLRSAETPASQEPEPPPPQPKPPAQLLPSGEDPPPGQSFWQRCPWDARGVPPHPPDCDSVDTEVTSSQSVDSDNASASSVTSGYDSATPASDQGWDSLLRKHQVVLQDCLHNNRTFTKIESMMLKLRRLQQKAILDDDYDAAERFGKKLEELSGERGALKLGPSTQPSVALFLQRLRQAANSALQRPDCGQFRASPDAAEQRDALPGPLHRRDKLIQKRKLVEEEIAELQQRLAELMDRSRCLQQQIQQEEHQAEAEELESSLLRSCTPAQLRGLSQALHDLASSESRRQISVLPSASKLRLQEQEQELNLAIKEATAKVVMSQRLGSSLRRKVSETETQLLALHEAKLAAISGNDFGSAKELKVEMKPVYQERERLEALAKRLQRLSSGSGQELVRMKEQRQQLREELEQKEARHESHLKNTTKYIKLLEDTLRSCVCPGLERIWEADLEACHLFLRGLQLRTPSYGSADVEELPSAEGYPPSEPPTKEDEEEEDCAMLTALGGRWGPEANLQNSAFTKKLEEFLFGMEENHAEDAFNEAEATALTEHCELIGVRLMTLEDELHAAMLNEDQALTHSLEKEVQDVKATLQTMLAQLKGDEEEEELQEHNLMRNRTEEEEEEDQYFSDSWDI</sequence>
<dbReference type="InParanoid" id="H3C2R6"/>
<evidence type="ECO:0000313" key="3">
    <source>
        <dbReference type="Ensembl" id="ENSTNIP00000002534.1"/>
    </source>
</evidence>
<keyword evidence="1" id="KW-0175">Coiled coil</keyword>
<dbReference type="GO" id="GO:0005874">
    <property type="term" value="C:microtubule"/>
    <property type="evidence" value="ECO:0007669"/>
    <property type="project" value="TreeGrafter"/>
</dbReference>
<dbReference type="Proteomes" id="UP000007303">
    <property type="component" value="Unassembled WGS sequence"/>
</dbReference>
<reference evidence="3" key="3">
    <citation type="submission" date="2025-09" db="UniProtKB">
        <authorList>
            <consortium name="Ensembl"/>
        </authorList>
    </citation>
    <scope>IDENTIFICATION</scope>
</reference>
<dbReference type="GO" id="GO:0045111">
    <property type="term" value="C:intermediate filament cytoskeleton"/>
    <property type="evidence" value="ECO:0007669"/>
    <property type="project" value="TreeGrafter"/>
</dbReference>
<feature type="compositionally biased region" description="Low complexity" evidence="2">
    <location>
        <begin position="119"/>
        <end position="130"/>
    </location>
</feature>
<dbReference type="InterPro" id="IPR026081">
    <property type="entry name" value="DISC1"/>
</dbReference>
<protein>
    <submittedName>
        <fullName evidence="3">DISC1 scaffold protein</fullName>
    </submittedName>
</protein>
<organism evidence="3 4">
    <name type="scientific">Tetraodon nigroviridis</name>
    <name type="common">Spotted green pufferfish</name>
    <name type="synonym">Chelonodon nigroviridis</name>
    <dbReference type="NCBI Taxonomy" id="99883"/>
    <lineage>
        <taxon>Eukaryota</taxon>
        <taxon>Metazoa</taxon>
        <taxon>Chordata</taxon>
        <taxon>Craniata</taxon>
        <taxon>Vertebrata</taxon>
        <taxon>Euteleostomi</taxon>
        <taxon>Actinopterygii</taxon>
        <taxon>Neopterygii</taxon>
        <taxon>Teleostei</taxon>
        <taxon>Neoteleostei</taxon>
        <taxon>Acanthomorphata</taxon>
        <taxon>Eupercaria</taxon>
        <taxon>Tetraodontiformes</taxon>
        <taxon>Tetradontoidea</taxon>
        <taxon>Tetraodontidae</taxon>
        <taxon>Tetraodon</taxon>
    </lineage>
</organism>
<dbReference type="PANTHER" id="PTHR14332:SF3">
    <property type="entry name" value="DISRUPTED IN SCHIZOPHRENIA 1 PROTEIN"/>
    <property type="match status" value="1"/>
</dbReference>
<proteinExistence type="predicted"/>
<reference evidence="4" key="1">
    <citation type="journal article" date="2004" name="Nature">
        <title>Genome duplication in the teleost fish Tetraodon nigroviridis reveals the early vertebrate proto-karyotype.</title>
        <authorList>
            <person name="Jaillon O."/>
            <person name="Aury J.-M."/>
            <person name="Brunet F."/>
            <person name="Petit J.-L."/>
            <person name="Stange-Thomann N."/>
            <person name="Mauceli E."/>
            <person name="Bouneau L."/>
            <person name="Fischer C."/>
            <person name="Ozouf-Costaz C."/>
            <person name="Bernot A."/>
            <person name="Nicaud S."/>
            <person name="Jaffe D."/>
            <person name="Fisher S."/>
            <person name="Lutfalla G."/>
            <person name="Dossat C."/>
            <person name="Segurens B."/>
            <person name="Dasilva C."/>
            <person name="Salanoubat M."/>
            <person name="Levy M."/>
            <person name="Boudet N."/>
            <person name="Castellano S."/>
            <person name="Anthouard V."/>
            <person name="Jubin C."/>
            <person name="Castelli V."/>
            <person name="Katinka M."/>
            <person name="Vacherie B."/>
            <person name="Biemont C."/>
            <person name="Skalli Z."/>
            <person name="Cattolico L."/>
            <person name="Poulain J."/>
            <person name="De Berardinis V."/>
            <person name="Cruaud C."/>
            <person name="Duprat S."/>
            <person name="Brottier P."/>
            <person name="Coutanceau J.-P."/>
            <person name="Gouzy J."/>
            <person name="Parra G."/>
            <person name="Lardier G."/>
            <person name="Chapple C."/>
            <person name="McKernan K.J."/>
            <person name="McEwan P."/>
            <person name="Bosak S."/>
            <person name="Kellis M."/>
            <person name="Volff J.-N."/>
            <person name="Guigo R."/>
            <person name="Zody M.C."/>
            <person name="Mesirov J."/>
            <person name="Lindblad-Toh K."/>
            <person name="Birren B."/>
            <person name="Nusbaum C."/>
            <person name="Kahn D."/>
            <person name="Robinson-Rechavi M."/>
            <person name="Laudet V."/>
            <person name="Schachter V."/>
            <person name="Quetier F."/>
            <person name="Saurin W."/>
            <person name="Scarpelli C."/>
            <person name="Wincker P."/>
            <person name="Lander E.S."/>
            <person name="Weissenbach J."/>
            <person name="Roest Crollius H."/>
        </authorList>
    </citation>
    <scope>NUCLEOTIDE SEQUENCE [LARGE SCALE GENOMIC DNA]</scope>
</reference>
<feature type="compositionally biased region" description="Low complexity" evidence="2">
    <location>
        <begin position="212"/>
        <end position="229"/>
    </location>
</feature>
<name>H3C2R6_TETNG</name>
<keyword evidence="4" id="KW-1185">Reference proteome</keyword>
<feature type="compositionally biased region" description="Basic and acidic residues" evidence="2">
    <location>
        <begin position="49"/>
        <end position="58"/>
    </location>
</feature>
<feature type="compositionally biased region" description="Acidic residues" evidence="2">
    <location>
        <begin position="59"/>
        <end position="68"/>
    </location>
</feature>
<dbReference type="GO" id="GO:0005815">
    <property type="term" value="C:microtubule organizing center"/>
    <property type="evidence" value="ECO:0007669"/>
    <property type="project" value="TreeGrafter"/>
</dbReference>
<dbReference type="GeneTree" id="ENSGT00390000006176"/>
<dbReference type="GO" id="GO:0001764">
    <property type="term" value="P:neuron migration"/>
    <property type="evidence" value="ECO:0007669"/>
    <property type="project" value="TreeGrafter"/>
</dbReference>
<feature type="coiled-coil region" evidence="1">
    <location>
        <begin position="359"/>
        <end position="409"/>
    </location>
</feature>
<feature type="compositionally biased region" description="Pro residues" evidence="2">
    <location>
        <begin position="160"/>
        <end position="183"/>
    </location>
</feature>
<feature type="compositionally biased region" description="Basic residues" evidence="2">
    <location>
        <begin position="35"/>
        <end position="44"/>
    </location>
</feature>
<evidence type="ECO:0000256" key="1">
    <source>
        <dbReference type="SAM" id="Coils"/>
    </source>
</evidence>
<evidence type="ECO:0000313" key="4">
    <source>
        <dbReference type="Proteomes" id="UP000007303"/>
    </source>
</evidence>
<feature type="coiled-coil region" evidence="1">
    <location>
        <begin position="542"/>
        <end position="569"/>
    </location>
</feature>
<feature type="region of interest" description="Disordered" evidence="2">
    <location>
        <begin position="22"/>
        <end position="237"/>
    </location>
</feature>
<dbReference type="HOGENOM" id="CLU_012194_0_0_1"/>
<feature type="compositionally biased region" description="Basic and acidic residues" evidence="2">
    <location>
        <begin position="754"/>
        <end position="763"/>
    </location>
</feature>
<feature type="compositionally biased region" description="Acidic residues" evidence="2">
    <location>
        <begin position="764"/>
        <end position="779"/>
    </location>
</feature>
<dbReference type="Ensembl" id="ENSTNIT00000001583.1">
    <property type="protein sequence ID" value="ENSTNIP00000002534.1"/>
    <property type="gene ID" value="ENSTNIG00000016663.1"/>
</dbReference>
<feature type="compositionally biased region" description="Gly residues" evidence="2">
    <location>
        <begin position="22"/>
        <end position="32"/>
    </location>
</feature>
<dbReference type="OMA" id="WTGKEEM"/>
<dbReference type="GO" id="GO:0060271">
    <property type="term" value="P:cilium assembly"/>
    <property type="evidence" value="ECO:0007669"/>
    <property type="project" value="TreeGrafter"/>
</dbReference>
<reference evidence="3" key="2">
    <citation type="submission" date="2025-08" db="UniProtKB">
        <authorList>
            <consortium name="Ensembl"/>
        </authorList>
    </citation>
    <scope>IDENTIFICATION</scope>
</reference>
<dbReference type="STRING" id="99883.ENSTNIP00000002534"/>
<evidence type="ECO:0000256" key="2">
    <source>
        <dbReference type="SAM" id="MobiDB-lite"/>
    </source>
</evidence>
<feature type="region of interest" description="Disordered" evidence="2">
    <location>
        <begin position="617"/>
        <end position="641"/>
    </location>
</feature>
<dbReference type="AlphaFoldDB" id="H3C2R6"/>
<dbReference type="PANTHER" id="PTHR14332">
    <property type="entry name" value="DISRUPTED IN SCHIZOPHRENIA 1 PROTEIN"/>
    <property type="match status" value="1"/>
</dbReference>